<evidence type="ECO:0000256" key="2">
    <source>
        <dbReference type="ARBA" id="ARBA00023108"/>
    </source>
</evidence>
<evidence type="ECO:0008006" key="6">
    <source>
        <dbReference type="Google" id="ProtNLM"/>
    </source>
</evidence>
<dbReference type="Gene3D" id="3.15.10.30">
    <property type="entry name" value="Haemolymph juvenile hormone binding protein"/>
    <property type="match status" value="1"/>
</dbReference>
<keyword evidence="2" id="KW-0090">Biological rhythms</keyword>
<keyword evidence="5" id="KW-1185">Reference proteome</keyword>
<dbReference type="GO" id="GO:0007623">
    <property type="term" value="P:circadian rhythm"/>
    <property type="evidence" value="ECO:0007669"/>
    <property type="project" value="UniProtKB-ARBA"/>
</dbReference>
<gene>
    <name evidence="4" type="ORF">L9F63_026352</name>
</gene>
<dbReference type="FunFam" id="3.15.10.30:FF:000001">
    <property type="entry name" value="Takeout-like protein 1"/>
    <property type="match status" value="1"/>
</dbReference>
<comment type="caution">
    <text evidence="4">The sequence shown here is derived from an EMBL/GenBank/DDBJ whole genome shotgun (WGS) entry which is preliminary data.</text>
</comment>
<organism evidence="4 5">
    <name type="scientific">Diploptera punctata</name>
    <name type="common">Pacific beetle cockroach</name>
    <dbReference type="NCBI Taxonomy" id="6984"/>
    <lineage>
        <taxon>Eukaryota</taxon>
        <taxon>Metazoa</taxon>
        <taxon>Ecdysozoa</taxon>
        <taxon>Arthropoda</taxon>
        <taxon>Hexapoda</taxon>
        <taxon>Insecta</taxon>
        <taxon>Pterygota</taxon>
        <taxon>Neoptera</taxon>
        <taxon>Polyneoptera</taxon>
        <taxon>Dictyoptera</taxon>
        <taxon>Blattodea</taxon>
        <taxon>Blaberoidea</taxon>
        <taxon>Blaberidae</taxon>
        <taxon>Diplopterinae</taxon>
        <taxon>Diploptera</taxon>
    </lineage>
</organism>
<dbReference type="InterPro" id="IPR010562">
    <property type="entry name" value="Haemolymph_juvenile_hormone-bd"/>
</dbReference>
<dbReference type="Pfam" id="PF06585">
    <property type="entry name" value="JHBP"/>
    <property type="match status" value="1"/>
</dbReference>
<dbReference type="SMART" id="SM00700">
    <property type="entry name" value="JHBP"/>
    <property type="match status" value="1"/>
</dbReference>
<feature type="non-terminal residue" evidence="4">
    <location>
        <position position="1"/>
    </location>
</feature>
<dbReference type="AlphaFoldDB" id="A0AAD8ALE2"/>
<evidence type="ECO:0000313" key="4">
    <source>
        <dbReference type="EMBL" id="KAJ9599798.1"/>
    </source>
</evidence>
<evidence type="ECO:0000313" key="5">
    <source>
        <dbReference type="Proteomes" id="UP001233999"/>
    </source>
</evidence>
<name>A0AAD8ALE2_DIPPU</name>
<keyword evidence="1" id="KW-0732">Signal</keyword>
<sequence length="224" mass="24444">SYVKVCKKNDPDYDGCLANLVENLRPRLLKGIPKLNIPPLEPFTLPALDVTRDMEAIKVRAHITNIVAHGPGDFILNNLKTDVDNLVAEGTVTLPHLEVTAEYDVEGRALVAPFKGKGLFAGNFTNVKIDAKGMGKVVKKNGEDYMQITDLKAKIKVGDSKIKLDVKDDKQGALAQSAASFFNQNRKQLLDIIMPIVQDTAEEISIQLGNRILGSAPMSELLPA</sequence>
<reference evidence="4" key="1">
    <citation type="journal article" date="2023" name="IScience">
        <title>Live-bearing cockroach genome reveals convergent evolutionary mechanisms linked to viviparity in insects and beyond.</title>
        <authorList>
            <person name="Fouks B."/>
            <person name="Harrison M.C."/>
            <person name="Mikhailova A.A."/>
            <person name="Marchal E."/>
            <person name="English S."/>
            <person name="Carruthers M."/>
            <person name="Jennings E.C."/>
            <person name="Chiamaka E.L."/>
            <person name="Frigard R.A."/>
            <person name="Pippel M."/>
            <person name="Attardo G.M."/>
            <person name="Benoit J.B."/>
            <person name="Bornberg-Bauer E."/>
            <person name="Tobe S.S."/>
        </authorList>
    </citation>
    <scope>NUCLEOTIDE SEQUENCE</scope>
    <source>
        <strain evidence="4">Stay&amp;Tobe</strain>
    </source>
</reference>
<dbReference type="EMBL" id="JASPKZ010000477">
    <property type="protein sequence ID" value="KAJ9599798.1"/>
    <property type="molecule type" value="Genomic_DNA"/>
</dbReference>
<protein>
    <recommendedName>
        <fullName evidence="6">Circadian clock-controlled protein</fullName>
    </recommendedName>
</protein>
<dbReference type="PANTHER" id="PTHR11008:SF14">
    <property type="entry name" value="CIRCADIAN CLOCK-CONTROLLED PROTEIN-LIKE PROTEIN"/>
    <property type="match status" value="1"/>
</dbReference>
<dbReference type="PANTHER" id="PTHR11008">
    <property type="entry name" value="PROTEIN TAKEOUT-LIKE PROTEIN"/>
    <property type="match status" value="1"/>
</dbReference>
<accession>A0AAD8ALE2</accession>
<comment type="similarity">
    <text evidence="3">Belongs to the TO family.</text>
</comment>
<evidence type="ECO:0000256" key="1">
    <source>
        <dbReference type="ARBA" id="ARBA00022729"/>
    </source>
</evidence>
<dbReference type="Proteomes" id="UP001233999">
    <property type="component" value="Unassembled WGS sequence"/>
</dbReference>
<proteinExistence type="inferred from homology"/>
<reference evidence="4" key="2">
    <citation type="submission" date="2023-05" db="EMBL/GenBank/DDBJ databases">
        <authorList>
            <person name="Fouks B."/>
        </authorList>
    </citation>
    <scope>NUCLEOTIDE SEQUENCE</scope>
    <source>
        <strain evidence="4">Stay&amp;Tobe</strain>
        <tissue evidence="4">Testes</tissue>
    </source>
</reference>
<dbReference type="GO" id="GO:0005615">
    <property type="term" value="C:extracellular space"/>
    <property type="evidence" value="ECO:0007669"/>
    <property type="project" value="TreeGrafter"/>
</dbReference>
<evidence type="ECO:0000256" key="3">
    <source>
        <dbReference type="ARBA" id="ARBA00060902"/>
    </source>
</evidence>
<dbReference type="InterPro" id="IPR038606">
    <property type="entry name" value="To_sf"/>
</dbReference>